<comment type="caution">
    <text evidence="1">The sequence shown here is derived from an EMBL/GenBank/DDBJ whole genome shotgun (WGS) entry which is preliminary data.</text>
</comment>
<organism evidence="1 2">
    <name type="scientific">Pseudoalteromonas luteoviolacea NCIMB 1942</name>
    <dbReference type="NCBI Taxonomy" id="1365253"/>
    <lineage>
        <taxon>Bacteria</taxon>
        <taxon>Pseudomonadati</taxon>
        <taxon>Pseudomonadota</taxon>
        <taxon>Gammaproteobacteria</taxon>
        <taxon>Alteromonadales</taxon>
        <taxon>Pseudoalteromonadaceae</taxon>
        <taxon>Pseudoalteromonas</taxon>
    </lineage>
</organism>
<name>A0A162A4U0_9GAMM</name>
<protein>
    <submittedName>
        <fullName evidence="1">Uncharacterized protein</fullName>
    </submittedName>
</protein>
<reference evidence="1 2" key="1">
    <citation type="submission" date="2013-07" db="EMBL/GenBank/DDBJ databases">
        <title>Comparative Genomic and Metabolomic Analysis of Twelve Strains of Pseudoalteromonas luteoviolacea.</title>
        <authorList>
            <person name="Vynne N.G."/>
            <person name="Mansson M."/>
            <person name="Gram L."/>
        </authorList>
    </citation>
    <scope>NUCLEOTIDE SEQUENCE [LARGE SCALE GENOMIC DNA]</scope>
    <source>
        <strain evidence="1 2">NCIMB 1942</strain>
    </source>
</reference>
<proteinExistence type="predicted"/>
<dbReference type="Proteomes" id="UP000076587">
    <property type="component" value="Unassembled WGS sequence"/>
</dbReference>
<dbReference type="RefSeq" id="WP_063378625.1">
    <property type="nucleotide sequence ID" value="NZ_AUXT01000197.1"/>
</dbReference>
<gene>
    <name evidence="1" type="ORF">N482_17615</name>
</gene>
<accession>A0A162A4U0</accession>
<dbReference type="AlphaFoldDB" id="A0A162A4U0"/>
<sequence>MILTVITIIFACGIAKVEKNRVVTLAENLLESLHQQIKVVSAYLQQDIHNNQYAGVLLPYKLRDKYNQWVTLLIMNQHACSWFVLTDGVLCVFL</sequence>
<dbReference type="PATRIC" id="fig|1365253.3.peg.4276"/>
<evidence type="ECO:0000313" key="1">
    <source>
        <dbReference type="EMBL" id="KZN44213.1"/>
    </source>
</evidence>
<dbReference type="EMBL" id="AUXT01000197">
    <property type="protein sequence ID" value="KZN44213.1"/>
    <property type="molecule type" value="Genomic_DNA"/>
</dbReference>
<evidence type="ECO:0000313" key="2">
    <source>
        <dbReference type="Proteomes" id="UP000076587"/>
    </source>
</evidence>